<dbReference type="RefSeq" id="WP_188585179.1">
    <property type="nucleotide sequence ID" value="NZ_BMGC01000003.1"/>
</dbReference>
<reference evidence="2" key="1">
    <citation type="journal article" date="2014" name="Int. J. Syst. Evol. Microbiol.">
        <title>Complete genome sequence of Corynebacterium casei LMG S-19264T (=DSM 44701T), isolated from a smear-ripened cheese.</title>
        <authorList>
            <consortium name="US DOE Joint Genome Institute (JGI-PGF)"/>
            <person name="Walter F."/>
            <person name="Albersmeier A."/>
            <person name="Kalinowski J."/>
            <person name="Ruckert C."/>
        </authorList>
    </citation>
    <scope>NUCLEOTIDE SEQUENCE</scope>
    <source>
        <strain evidence="2">CGMCC 1.12827</strain>
    </source>
</reference>
<accession>A0A916SXY0</accession>
<gene>
    <name evidence="2" type="ORF">GCM10011489_06870</name>
</gene>
<feature type="coiled-coil region" evidence="1">
    <location>
        <begin position="12"/>
        <end position="39"/>
    </location>
</feature>
<comment type="caution">
    <text evidence="2">The sequence shown here is derived from an EMBL/GenBank/DDBJ whole genome shotgun (WGS) entry which is preliminary data.</text>
</comment>
<sequence length="97" mass="10729">MSDQLRYDYAGIDSLLQQAHSEQSQLVQLNEEMNSIRNQCASLWEDPQSADAFQQVYQNWISSSNDVQQVLQSIISAAQAGNQDMSATNSSIASGWG</sequence>
<dbReference type="InterPro" id="IPR010310">
    <property type="entry name" value="T7SS_ESAT-6-like"/>
</dbReference>
<dbReference type="SUPFAM" id="SSF140453">
    <property type="entry name" value="EsxAB dimer-like"/>
    <property type="match status" value="1"/>
</dbReference>
<dbReference type="EMBL" id="BMGC01000003">
    <property type="protein sequence ID" value="GGB21328.1"/>
    <property type="molecule type" value="Genomic_DNA"/>
</dbReference>
<organism evidence="2 3">
    <name type="scientific">Gordonia jinhuaensis</name>
    <dbReference type="NCBI Taxonomy" id="1517702"/>
    <lineage>
        <taxon>Bacteria</taxon>
        <taxon>Bacillati</taxon>
        <taxon>Actinomycetota</taxon>
        <taxon>Actinomycetes</taxon>
        <taxon>Mycobacteriales</taxon>
        <taxon>Gordoniaceae</taxon>
        <taxon>Gordonia</taxon>
    </lineage>
</organism>
<keyword evidence="1" id="KW-0175">Coiled coil</keyword>
<reference evidence="2" key="2">
    <citation type="submission" date="2020-09" db="EMBL/GenBank/DDBJ databases">
        <authorList>
            <person name="Sun Q."/>
            <person name="Zhou Y."/>
        </authorList>
    </citation>
    <scope>NUCLEOTIDE SEQUENCE</scope>
    <source>
        <strain evidence="2">CGMCC 1.12827</strain>
    </source>
</reference>
<protein>
    <recommendedName>
        <fullName evidence="4">WXG100 family type VII secretion target</fullName>
    </recommendedName>
</protein>
<evidence type="ECO:0000256" key="1">
    <source>
        <dbReference type="SAM" id="Coils"/>
    </source>
</evidence>
<name>A0A916SXY0_9ACTN</name>
<dbReference type="Gene3D" id="1.10.287.1060">
    <property type="entry name" value="ESAT-6-like"/>
    <property type="match status" value="1"/>
</dbReference>
<keyword evidence="3" id="KW-1185">Reference proteome</keyword>
<evidence type="ECO:0008006" key="4">
    <source>
        <dbReference type="Google" id="ProtNLM"/>
    </source>
</evidence>
<evidence type="ECO:0000313" key="3">
    <source>
        <dbReference type="Proteomes" id="UP000621454"/>
    </source>
</evidence>
<dbReference type="Pfam" id="PF06013">
    <property type="entry name" value="WXG100"/>
    <property type="match status" value="1"/>
</dbReference>
<dbReference type="InterPro" id="IPR036689">
    <property type="entry name" value="ESAT-6-like_sf"/>
</dbReference>
<dbReference type="Proteomes" id="UP000621454">
    <property type="component" value="Unassembled WGS sequence"/>
</dbReference>
<dbReference type="AlphaFoldDB" id="A0A916SXY0"/>
<proteinExistence type="predicted"/>
<evidence type="ECO:0000313" key="2">
    <source>
        <dbReference type="EMBL" id="GGB21328.1"/>
    </source>
</evidence>